<dbReference type="Proteomes" id="UP001239782">
    <property type="component" value="Chromosome"/>
</dbReference>
<evidence type="ECO:0000256" key="4">
    <source>
        <dbReference type="ARBA" id="ARBA00023004"/>
    </source>
</evidence>
<dbReference type="GO" id="GO:0046872">
    <property type="term" value="F:metal ion binding"/>
    <property type="evidence" value="ECO:0007669"/>
    <property type="project" value="UniProtKB-KW"/>
</dbReference>
<dbReference type="SFLD" id="SFLDF00324">
    <property type="entry name" value="bacteriocin_maturation"/>
    <property type="match status" value="1"/>
</dbReference>
<evidence type="ECO:0000256" key="3">
    <source>
        <dbReference type="ARBA" id="ARBA00022723"/>
    </source>
</evidence>
<dbReference type="InterPro" id="IPR007197">
    <property type="entry name" value="rSAM"/>
</dbReference>
<dbReference type="SFLD" id="SFLDS00029">
    <property type="entry name" value="Radical_SAM"/>
    <property type="match status" value="1"/>
</dbReference>
<dbReference type="InterPro" id="IPR058240">
    <property type="entry name" value="rSAM_sf"/>
</dbReference>
<name>A0AA51RS61_9GAMM</name>
<evidence type="ECO:0000313" key="8">
    <source>
        <dbReference type="Proteomes" id="UP001239782"/>
    </source>
</evidence>
<dbReference type="GO" id="GO:0051536">
    <property type="term" value="F:iron-sulfur cluster binding"/>
    <property type="evidence" value="ECO:0007669"/>
    <property type="project" value="UniProtKB-KW"/>
</dbReference>
<dbReference type="GO" id="GO:0005829">
    <property type="term" value="C:cytosol"/>
    <property type="evidence" value="ECO:0007669"/>
    <property type="project" value="TreeGrafter"/>
</dbReference>
<dbReference type="InterPro" id="IPR023404">
    <property type="entry name" value="rSAM_horseshoe"/>
</dbReference>
<reference evidence="7 8" key="1">
    <citation type="submission" date="2023-08" db="EMBL/GenBank/DDBJ databases">
        <title>Pleionea litopenaei sp. nov., isolated from stomach of juvenile Litopenaeus vannamei.</title>
        <authorList>
            <person name="Rho A.M."/>
            <person name="Hwang C.Y."/>
        </authorList>
    </citation>
    <scope>NUCLEOTIDE SEQUENCE [LARGE SCALE GENOMIC DNA]</scope>
    <source>
        <strain evidence="7 8">HL-JVS1</strain>
    </source>
</reference>
<comment type="cofactor">
    <cofactor evidence="1">
        <name>[4Fe-4S] cluster</name>
        <dbReference type="ChEBI" id="CHEBI:49883"/>
    </cofactor>
</comment>
<evidence type="ECO:0000256" key="1">
    <source>
        <dbReference type="ARBA" id="ARBA00001966"/>
    </source>
</evidence>
<evidence type="ECO:0000313" key="7">
    <source>
        <dbReference type="EMBL" id="WMS86610.1"/>
    </source>
</evidence>
<keyword evidence="2" id="KW-0949">S-adenosyl-L-methionine</keyword>
<evidence type="ECO:0000259" key="6">
    <source>
        <dbReference type="SMART" id="SM00729"/>
    </source>
</evidence>
<dbReference type="GO" id="GO:0003824">
    <property type="term" value="F:catalytic activity"/>
    <property type="evidence" value="ECO:0007669"/>
    <property type="project" value="InterPro"/>
</dbReference>
<dbReference type="KEGG" id="plei:Q9312_15420"/>
<feature type="domain" description="Elp3/MiaA/NifB-like radical SAM core" evidence="6">
    <location>
        <begin position="274"/>
        <end position="501"/>
    </location>
</feature>
<dbReference type="SFLD" id="SFLDG01082">
    <property type="entry name" value="B12-binding_domain_containing"/>
    <property type="match status" value="1"/>
</dbReference>
<dbReference type="EMBL" id="CP133548">
    <property type="protein sequence ID" value="WMS86610.1"/>
    <property type="molecule type" value="Genomic_DNA"/>
</dbReference>
<organism evidence="7 8">
    <name type="scientific">Pleionea litopenaei</name>
    <dbReference type="NCBI Taxonomy" id="3070815"/>
    <lineage>
        <taxon>Bacteria</taxon>
        <taxon>Pseudomonadati</taxon>
        <taxon>Pseudomonadota</taxon>
        <taxon>Gammaproteobacteria</taxon>
        <taxon>Oceanospirillales</taxon>
        <taxon>Pleioneaceae</taxon>
        <taxon>Pleionea</taxon>
    </lineage>
</organism>
<dbReference type="Gene3D" id="3.80.30.20">
    <property type="entry name" value="tm_1862 like domain"/>
    <property type="match status" value="1"/>
</dbReference>
<dbReference type="RefSeq" id="WP_309201755.1">
    <property type="nucleotide sequence ID" value="NZ_CP133548.1"/>
</dbReference>
<dbReference type="CDD" id="cd01335">
    <property type="entry name" value="Radical_SAM"/>
    <property type="match status" value="1"/>
</dbReference>
<keyword evidence="5" id="KW-0411">Iron-sulfur</keyword>
<dbReference type="InterPro" id="IPR051198">
    <property type="entry name" value="BchE-like"/>
</dbReference>
<dbReference type="InterPro" id="IPR023984">
    <property type="entry name" value="rSAM_ocin_1"/>
</dbReference>
<protein>
    <submittedName>
        <fullName evidence="7">RiPP maturation radical SAM C-methyltransferase</fullName>
    </submittedName>
</protein>
<dbReference type="SUPFAM" id="SSF102114">
    <property type="entry name" value="Radical SAM enzymes"/>
    <property type="match status" value="1"/>
</dbReference>
<proteinExistence type="predicted"/>
<gene>
    <name evidence="7" type="ORF">Q9312_15420</name>
</gene>
<dbReference type="InterPro" id="IPR006638">
    <property type="entry name" value="Elp3/MiaA/NifB-like_rSAM"/>
</dbReference>
<keyword evidence="8" id="KW-1185">Reference proteome</keyword>
<evidence type="ECO:0000256" key="2">
    <source>
        <dbReference type="ARBA" id="ARBA00022691"/>
    </source>
</evidence>
<keyword evidence="4" id="KW-0408">Iron</keyword>
<dbReference type="PANTHER" id="PTHR43409">
    <property type="entry name" value="ANAEROBIC MAGNESIUM-PROTOPORPHYRIN IX MONOMETHYL ESTER CYCLASE-RELATED"/>
    <property type="match status" value="1"/>
</dbReference>
<dbReference type="NCBIfam" id="TIGR03975">
    <property type="entry name" value="rSAM_ocin_1"/>
    <property type="match status" value="1"/>
</dbReference>
<dbReference type="SMART" id="SM00729">
    <property type="entry name" value="Elp3"/>
    <property type="match status" value="1"/>
</dbReference>
<dbReference type="PANTHER" id="PTHR43409:SF7">
    <property type="entry name" value="BLL1977 PROTEIN"/>
    <property type="match status" value="1"/>
</dbReference>
<dbReference type="Pfam" id="PF04055">
    <property type="entry name" value="Radical_SAM"/>
    <property type="match status" value="1"/>
</dbReference>
<dbReference type="AlphaFoldDB" id="A0AA51RS61"/>
<sequence length="644" mass="74647">MKDKQELNLSSKVVLVNMPIVTSQTPSLGLSVLKSELDARGIGCSVRYFNIDYAERVGLDILLDLEQLPTAQLVGDWIFSENLWGKDSSRDQEYIEQVLKDRANEHPHHDNRCVSDDVLSGIWYCRSVVDEFIDHCVDAVDWSQVKVVGFTSMFQQHMASLALARRLKADFPHLIIAFGGANCASDMGRVMMEKFDFVDAVCLGMGEHVFSDFVTALLSNKTPYNDKNFLIRGSIPSLPQIAVKPENMNNIPFPNFDDFFEQRVDQSSLSDEHLSMMVETSRGCWWGQKHHCTFCGLNNETMNYRFKSAERAMEEFVYLTKKYGDYTKTIAVVDNIIPMDYLRTFLPKLRDSSLSLDIFYETKANLRKEHLKLYRDAGLNIIQPGIESFSNRLLKMMKKGITGLQNVQFLKWCREFGVRPVWNYLAGFPGEVANDHYQQLEWFPLLSHFTPPDVSWIRIDRFSPYHSNPSQYGIKSLRPFSAFKFLYPEFTDEERARVAYYFIGDYEVAHDMFSYSEKVNRAVHQWQDAFEYSALFYFDDEDTLTIVDDRDCAVKEQIKLTGVDRWLYLECDQIRSISKLKSKVLERYPEAVNSIEERLQRLLDLKVMLVDDDKYLSLAVSIEHEYFPPQHTWDKVASNFSPAL</sequence>
<dbReference type="Gene3D" id="3.40.50.280">
    <property type="entry name" value="Cobalamin-binding domain"/>
    <property type="match status" value="1"/>
</dbReference>
<keyword evidence="3" id="KW-0479">Metal-binding</keyword>
<evidence type="ECO:0000256" key="5">
    <source>
        <dbReference type="ARBA" id="ARBA00023014"/>
    </source>
</evidence>
<accession>A0AA51RS61</accession>